<dbReference type="SUPFAM" id="SSF48239">
    <property type="entry name" value="Terpenoid cyclases/Protein prenyltransferases"/>
    <property type="match status" value="1"/>
</dbReference>
<evidence type="ECO:0000256" key="3">
    <source>
        <dbReference type="SAM" id="Phobius"/>
    </source>
</evidence>
<evidence type="ECO:0000259" key="5">
    <source>
        <dbReference type="Pfam" id="PF13243"/>
    </source>
</evidence>
<feature type="compositionally biased region" description="Low complexity" evidence="2">
    <location>
        <begin position="387"/>
        <end position="418"/>
    </location>
</feature>
<feature type="region of interest" description="Disordered" evidence="2">
    <location>
        <begin position="330"/>
        <end position="471"/>
    </location>
</feature>
<dbReference type="GO" id="GO:0046872">
    <property type="term" value="F:metal ion binding"/>
    <property type="evidence" value="ECO:0007669"/>
    <property type="project" value="UniProtKB-KW"/>
</dbReference>
<name>A0A4R4SNB0_9ACTN</name>
<feature type="domain" description="Squalene cyclase C-terminal" evidence="5">
    <location>
        <begin position="146"/>
        <end position="287"/>
    </location>
</feature>
<dbReference type="EMBL" id="SMKI01000519">
    <property type="protein sequence ID" value="TDC64416.1"/>
    <property type="molecule type" value="Genomic_DNA"/>
</dbReference>
<feature type="signal peptide" evidence="4">
    <location>
        <begin position="1"/>
        <end position="35"/>
    </location>
</feature>
<dbReference type="InterPro" id="IPR006311">
    <property type="entry name" value="TAT_signal"/>
</dbReference>
<dbReference type="OrthoDB" id="4842970at2"/>
<feature type="transmembrane region" description="Helical" evidence="3">
    <location>
        <begin position="476"/>
        <end position="494"/>
    </location>
</feature>
<keyword evidence="4" id="KW-0732">Signal</keyword>
<dbReference type="PROSITE" id="PS51318">
    <property type="entry name" value="TAT"/>
    <property type="match status" value="1"/>
</dbReference>
<gene>
    <name evidence="6" type="ORF">E1283_31545</name>
</gene>
<comment type="caution">
    <text evidence="6">The sequence shown here is derived from an EMBL/GenBank/DDBJ whole genome shotgun (WGS) entry which is preliminary data.</text>
</comment>
<evidence type="ECO:0000256" key="2">
    <source>
        <dbReference type="SAM" id="MobiDB-lite"/>
    </source>
</evidence>
<proteinExistence type="predicted"/>
<feature type="chain" id="PRO_5038643034" description="Squalene cyclase C-terminal domain-containing protein" evidence="4">
    <location>
        <begin position="36"/>
        <end position="501"/>
    </location>
</feature>
<keyword evidence="3" id="KW-1133">Transmembrane helix</keyword>
<protein>
    <recommendedName>
        <fullName evidence="5">Squalene cyclase C-terminal domain-containing protein</fullName>
    </recommendedName>
</protein>
<feature type="compositionally biased region" description="Low complexity" evidence="2">
    <location>
        <begin position="426"/>
        <end position="454"/>
    </location>
</feature>
<keyword evidence="3" id="KW-0812">Transmembrane</keyword>
<keyword evidence="7" id="KW-1185">Reference proteome</keyword>
<evidence type="ECO:0000313" key="6">
    <source>
        <dbReference type="EMBL" id="TDC64416.1"/>
    </source>
</evidence>
<dbReference type="InterPro" id="IPR051588">
    <property type="entry name" value="Cobalamin_Transport"/>
</dbReference>
<dbReference type="Proteomes" id="UP000295345">
    <property type="component" value="Unassembled WGS sequence"/>
</dbReference>
<reference evidence="6 7" key="1">
    <citation type="submission" date="2019-03" db="EMBL/GenBank/DDBJ databases">
        <title>Draft genome sequences of novel Actinobacteria.</title>
        <authorList>
            <person name="Sahin N."/>
            <person name="Ay H."/>
            <person name="Saygin H."/>
        </authorList>
    </citation>
    <scope>NUCLEOTIDE SEQUENCE [LARGE SCALE GENOMIC DNA]</scope>
    <source>
        <strain evidence="6 7">DSM 41900</strain>
    </source>
</reference>
<evidence type="ECO:0000256" key="4">
    <source>
        <dbReference type="SAM" id="SignalP"/>
    </source>
</evidence>
<keyword evidence="1" id="KW-0479">Metal-binding</keyword>
<sequence length="501" mass="48510">MSQTSPMARRPATRVALAGALLAAALTLPTGGAAADAPPELRDPAAAAATWTVGRLTDGAHASGDHGLTADIVMGLAATGTAGDSAELATDWLADNAAAYVTRGAAGTVFAGGTAKLALVAAIEGRDPGDFGGQDLTGTLLGRLQDTGRFTDAGAAGDMSNQFTQSLAVLALERTDDVPDSAVEFLASTRCADGGYPLSLRRNPDRCTSDTDSTGMAVQALLAVGRTADAEPALDWLEGRQREDGGFGYDATSDPNTNSTALAVQALFAGDREAAAERGVGWLRTRQVGCAGAAADRGAVGYLEPVANGLALRATAQAIPALAGQPLGDIDGTGAATPEPRPIDCTPDDGSAGATTGQPGGGAVNGADTEGSDADGASTEGANAGVTSDGAASGDTSDGASADGADAAGTLGSASDGTTGDGGAVDGTTTDGTTASTGTTGGPTAAGTTSATGTSSGGLGPDGNLASTGSSGTRPMLAAAAVLLLTGCAAYLIARRSRTTS</sequence>
<organism evidence="6 7">
    <name type="scientific">Streptomyces hainanensis</name>
    <dbReference type="NCBI Taxonomy" id="402648"/>
    <lineage>
        <taxon>Bacteria</taxon>
        <taxon>Bacillati</taxon>
        <taxon>Actinomycetota</taxon>
        <taxon>Actinomycetes</taxon>
        <taxon>Kitasatosporales</taxon>
        <taxon>Streptomycetaceae</taxon>
        <taxon>Streptomyces</taxon>
    </lineage>
</organism>
<dbReference type="CDD" id="cd00688">
    <property type="entry name" value="ISOPREN_C2_like"/>
    <property type="match status" value="1"/>
</dbReference>
<keyword evidence="3" id="KW-0472">Membrane</keyword>
<accession>A0A4R4SNB0</accession>
<dbReference type="PANTHER" id="PTHR10559">
    <property type="entry name" value="TRANSCOBALAMIN-1/GASTRIC INTRINSIC FACTOR"/>
    <property type="match status" value="1"/>
</dbReference>
<dbReference type="InterPro" id="IPR008930">
    <property type="entry name" value="Terpenoid_cyclase/PrenylTrfase"/>
</dbReference>
<dbReference type="Gene3D" id="1.50.10.20">
    <property type="match status" value="1"/>
</dbReference>
<dbReference type="AlphaFoldDB" id="A0A4R4SNB0"/>
<evidence type="ECO:0000256" key="1">
    <source>
        <dbReference type="ARBA" id="ARBA00022723"/>
    </source>
</evidence>
<dbReference type="PANTHER" id="PTHR10559:SF18">
    <property type="entry name" value="TRANSCOBALAMIN II"/>
    <property type="match status" value="1"/>
</dbReference>
<dbReference type="InterPro" id="IPR032696">
    <property type="entry name" value="SQ_cyclase_C"/>
</dbReference>
<dbReference type="Pfam" id="PF13243">
    <property type="entry name" value="SQHop_cyclase_C"/>
    <property type="match status" value="1"/>
</dbReference>
<dbReference type="RefSeq" id="WP_132821595.1">
    <property type="nucleotide sequence ID" value="NZ_SMKI01000519.1"/>
</dbReference>
<evidence type="ECO:0000313" key="7">
    <source>
        <dbReference type="Proteomes" id="UP000295345"/>
    </source>
</evidence>